<proteinExistence type="predicted"/>
<evidence type="ECO:0000313" key="2">
    <source>
        <dbReference type="EMBL" id="CAF5185046.1"/>
    </source>
</evidence>
<sequence length="179" mass="20502">FVHEQLVDEYESIDKRVEDLLNKSTDVTSDKVDDFLFEIEHLESRLDNLNKILDSNQIKFPLLTLPEEINTSSLFGTLEFIPLNSNVSTTSDPCSLPMTNGYNHSQTKSEEQDYAFVDSSSNHFPKSFLSSAIEQISSLSSNSPTPNKKLLWQIDYFSVPYYVRTYENQLFICDKYGSS</sequence>
<evidence type="ECO:0000313" key="3">
    <source>
        <dbReference type="Proteomes" id="UP000676336"/>
    </source>
</evidence>
<feature type="coiled-coil region" evidence="1">
    <location>
        <begin position="3"/>
        <end position="59"/>
    </location>
</feature>
<dbReference type="AlphaFoldDB" id="A0A8S3HPL6"/>
<keyword evidence="1" id="KW-0175">Coiled coil</keyword>
<accession>A0A8S3HPL6</accession>
<gene>
    <name evidence="2" type="ORF">SMN809_LOCUS70191</name>
</gene>
<dbReference type="EMBL" id="CAJOBI010320971">
    <property type="protein sequence ID" value="CAF5185046.1"/>
    <property type="molecule type" value="Genomic_DNA"/>
</dbReference>
<comment type="caution">
    <text evidence="2">The sequence shown here is derived from an EMBL/GenBank/DDBJ whole genome shotgun (WGS) entry which is preliminary data.</text>
</comment>
<feature type="non-terminal residue" evidence="2">
    <location>
        <position position="1"/>
    </location>
</feature>
<dbReference type="Proteomes" id="UP000676336">
    <property type="component" value="Unassembled WGS sequence"/>
</dbReference>
<evidence type="ECO:0000256" key="1">
    <source>
        <dbReference type="SAM" id="Coils"/>
    </source>
</evidence>
<protein>
    <submittedName>
        <fullName evidence="2">Uncharacterized protein</fullName>
    </submittedName>
</protein>
<organism evidence="2 3">
    <name type="scientific">Rotaria magnacalcarata</name>
    <dbReference type="NCBI Taxonomy" id="392030"/>
    <lineage>
        <taxon>Eukaryota</taxon>
        <taxon>Metazoa</taxon>
        <taxon>Spiralia</taxon>
        <taxon>Gnathifera</taxon>
        <taxon>Rotifera</taxon>
        <taxon>Eurotatoria</taxon>
        <taxon>Bdelloidea</taxon>
        <taxon>Philodinida</taxon>
        <taxon>Philodinidae</taxon>
        <taxon>Rotaria</taxon>
    </lineage>
</organism>
<reference evidence="2" key="1">
    <citation type="submission" date="2021-02" db="EMBL/GenBank/DDBJ databases">
        <authorList>
            <person name="Nowell W R."/>
        </authorList>
    </citation>
    <scope>NUCLEOTIDE SEQUENCE</scope>
</reference>
<name>A0A8S3HPL6_9BILA</name>